<protein>
    <submittedName>
        <fullName evidence="7">Histone H4</fullName>
    </submittedName>
</protein>
<keyword evidence="8" id="KW-1185">Reference proteome</keyword>
<feature type="domain" description="RAP" evidence="6">
    <location>
        <begin position="421"/>
        <end position="481"/>
    </location>
</feature>
<dbReference type="AlphaFoldDB" id="A0A9W5T9J8"/>
<evidence type="ECO:0000259" key="6">
    <source>
        <dbReference type="PROSITE" id="PS51286"/>
    </source>
</evidence>
<dbReference type="SUPFAM" id="SSF51351">
    <property type="entry name" value="Triosephosphate isomerase (TIM)"/>
    <property type="match status" value="1"/>
</dbReference>
<proteinExistence type="inferred from homology"/>
<dbReference type="InterPro" id="IPR011992">
    <property type="entry name" value="EF-hand-dom_pair"/>
</dbReference>
<evidence type="ECO:0000313" key="7">
    <source>
        <dbReference type="EMBL" id="GFE53375.1"/>
    </source>
</evidence>
<dbReference type="PROSITE" id="PS51440">
    <property type="entry name" value="TIM_2"/>
    <property type="match status" value="1"/>
</dbReference>
<evidence type="ECO:0000256" key="2">
    <source>
        <dbReference type="ARBA" id="ARBA00011738"/>
    </source>
</evidence>
<dbReference type="PROSITE" id="PS50222">
    <property type="entry name" value="EF_HAND_2"/>
    <property type="match status" value="1"/>
</dbReference>
<organism evidence="7 8">
    <name type="scientific">Babesia ovis</name>
    <dbReference type="NCBI Taxonomy" id="5869"/>
    <lineage>
        <taxon>Eukaryota</taxon>
        <taxon>Sar</taxon>
        <taxon>Alveolata</taxon>
        <taxon>Apicomplexa</taxon>
        <taxon>Aconoidasida</taxon>
        <taxon>Piroplasmida</taxon>
        <taxon>Babesiidae</taxon>
        <taxon>Babesia</taxon>
    </lineage>
</organism>
<dbReference type="InterPro" id="IPR000652">
    <property type="entry name" value="Triosephosphate_isomerase"/>
</dbReference>
<evidence type="ECO:0000256" key="3">
    <source>
        <dbReference type="ARBA" id="ARBA00023235"/>
    </source>
</evidence>
<reference evidence="7" key="1">
    <citation type="submission" date="2019-12" db="EMBL/GenBank/DDBJ databases">
        <title>Genome sequence of Babesia ovis.</title>
        <authorList>
            <person name="Yamagishi J."/>
            <person name="Sevinc F."/>
            <person name="Xuan X."/>
        </authorList>
    </citation>
    <scope>NUCLEOTIDE SEQUENCE</scope>
    <source>
        <strain evidence="7">Selcuk</strain>
    </source>
</reference>
<evidence type="ECO:0000256" key="4">
    <source>
        <dbReference type="ARBA" id="ARBA00024331"/>
    </source>
</evidence>
<dbReference type="Pfam" id="PF00121">
    <property type="entry name" value="TIM"/>
    <property type="match status" value="1"/>
</dbReference>
<feature type="domain" description="EF-hand" evidence="5">
    <location>
        <begin position="471"/>
        <end position="506"/>
    </location>
</feature>
<dbReference type="Gene3D" id="1.10.238.10">
    <property type="entry name" value="EF-hand"/>
    <property type="match status" value="1"/>
</dbReference>
<dbReference type="GO" id="GO:0019563">
    <property type="term" value="P:glycerol catabolic process"/>
    <property type="evidence" value="ECO:0007669"/>
    <property type="project" value="TreeGrafter"/>
</dbReference>
<dbReference type="GO" id="GO:0046166">
    <property type="term" value="P:glyceraldehyde-3-phosphate biosynthetic process"/>
    <property type="evidence" value="ECO:0007669"/>
    <property type="project" value="TreeGrafter"/>
</dbReference>
<dbReference type="Pfam" id="PF08373">
    <property type="entry name" value="RAP"/>
    <property type="match status" value="1"/>
</dbReference>
<dbReference type="CDD" id="cd00311">
    <property type="entry name" value="TIM"/>
    <property type="match status" value="1"/>
</dbReference>
<evidence type="ECO:0000313" key="8">
    <source>
        <dbReference type="Proteomes" id="UP001057455"/>
    </source>
</evidence>
<gene>
    <name evidence="7" type="ORF">BaOVIS_007790</name>
</gene>
<dbReference type="EMBL" id="BLIY01000006">
    <property type="protein sequence ID" value="GFE53375.1"/>
    <property type="molecule type" value="Genomic_DNA"/>
</dbReference>
<dbReference type="PANTHER" id="PTHR21139:SF2">
    <property type="entry name" value="TRIOSEPHOSPHATE ISOMERASE"/>
    <property type="match status" value="1"/>
</dbReference>
<dbReference type="GO" id="GO:0005829">
    <property type="term" value="C:cytosol"/>
    <property type="evidence" value="ECO:0007669"/>
    <property type="project" value="TreeGrafter"/>
</dbReference>
<dbReference type="PROSITE" id="PS51286">
    <property type="entry name" value="RAP"/>
    <property type="match status" value="1"/>
</dbReference>
<dbReference type="GO" id="GO:0006094">
    <property type="term" value="P:gluconeogenesis"/>
    <property type="evidence" value="ECO:0007669"/>
    <property type="project" value="TreeGrafter"/>
</dbReference>
<evidence type="ECO:0000256" key="1">
    <source>
        <dbReference type="ARBA" id="ARBA00007422"/>
    </source>
</evidence>
<comment type="pathway">
    <text evidence="4">Carbohydrate biosynthesis.</text>
</comment>
<dbReference type="GO" id="GO:0005509">
    <property type="term" value="F:calcium ion binding"/>
    <property type="evidence" value="ECO:0007669"/>
    <property type="project" value="InterPro"/>
</dbReference>
<dbReference type="SUPFAM" id="SSF47473">
    <property type="entry name" value="EF-hand"/>
    <property type="match status" value="1"/>
</dbReference>
<comment type="similarity">
    <text evidence="1">Belongs to the triosephosphate isomerase family.</text>
</comment>
<accession>A0A9W5T9J8</accession>
<dbReference type="OrthoDB" id="364016at2759"/>
<dbReference type="InterPro" id="IPR035990">
    <property type="entry name" value="TIM_sf"/>
</dbReference>
<dbReference type="InterPro" id="IPR013584">
    <property type="entry name" value="RAP"/>
</dbReference>
<dbReference type="GO" id="GO:0004807">
    <property type="term" value="F:triose-phosphate isomerase activity"/>
    <property type="evidence" value="ECO:0007669"/>
    <property type="project" value="InterPro"/>
</dbReference>
<dbReference type="PANTHER" id="PTHR21139">
    <property type="entry name" value="TRIOSEPHOSPHATE ISOMERASE"/>
    <property type="match status" value="1"/>
</dbReference>
<dbReference type="InterPro" id="IPR013785">
    <property type="entry name" value="Aldolase_TIM"/>
</dbReference>
<dbReference type="Gene3D" id="3.20.20.70">
    <property type="entry name" value="Aldolase class I"/>
    <property type="match status" value="1"/>
</dbReference>
<keyword evidence="3" id="KW-0413">Isomerase</keyword>
<comment type="caution">
    <text evidence="7">The sequence shown here is derived from an EMBL/GenBank/DDBJ whole genome shotgun (WGS) entry which is preliminary data.</text>
</comment>
<dbReference type="Proteomes" id="UP001057455">
    <property type="component" value="Unassembled WGS sequence"/>
</dbReference>
<evidence type="ECO:0000259" key="5">
    <source>
        <dbReference type="PROSITE" id="PS50222"/>
    </source>
</evidence>
<dbReference type="InterPro" id="IPR002048">
    <property type="entry name" value="EF_hand_dom"/>
</dbReference>
<sequence>MFSFLRVSAVRLSDGALSRRVFRTADDCFGLLSTGSVVETQDLYDAFKFLATNNGERLTAVTDSRLGDMLTQVETRLPSLNSSYMGNFALRIATIAQTAGNTNPANSDLCRSVLSKIATTMVNKGGRLRELAQVAYATAAVGVDSDAIFELSKQRLTADIDTATPDALNMALQAAYKRNSRDRIYYALLCEKLCELTDRFTAHDVMSTLRTLSKTGLLKGFLLRRLSTLIMDNLDQFTPEQLSEASYRLSQMKFMTPANYSRLYAVVEPHLSNIPERLRVQLLAAGCLCESDKKNELEMLLDNLEHNGRWDLPGCVDYIFSSSYLRRYNDQLPRFIEGISKYTPNITRKYALLLKESLDSIVVESAPVEYDLVPRWRETLDNYDKTTVEINKTTPVFQEVRKILQGVSSNFSEYHKVGPFSVPFVDEERKLAILIEFGTNMSNLVITKRCLEALGHQVGMVKYWEWRRLKTERQELEYAFRLFDTRRKGSLTFNELKRLLCAVGINLSRRELSYLQMEEDIRGSFILEDVLALGASFYSDDVIRERLTRAFEAHFPGQKSVSRDDLEPLLYKLGRQLNVDPSEIEACLNLHCGGESVREISVSSFINIHGAVSPGSTRPPTLVVCNWKCYTPPTMASEMIPRFGARSKLPNLEVLTAPCPVYLRDMVSTYASLGSGCIVCSQDVSAAPLPYGRYTGDVTAGLLKDMGVNWTIVGHSERRDGGPLGIDESRRLINLKLKAALAAGLRVIVCIGENAKRDINFVIQQLEDIFADVTEDDDRIVVAYEPVTSVGTDCPVDPKEVNAIIDRIKTNAKCNLRRSRFIYGGSVDEKNAIHYISQPKIDGIMIGRLWQRPDFNTILETLSESLSS</sequence>
<dbReference type="GO" id="GO:0006096">
    <property type="term" value="P:glycolytic process"/>
    <property type="evidence" value="ECO:0007669"/>
    <property type="project" value="TreeGrafter"/>
</dbReference>
<comment type="subunit">
    <text evidence="2">Homodimer.</text>
</comment>
<name>A0A9W5T9J8_BABOV</name>